<dbReference type="SUPFAM" id="SSF117892">
    <property type="entry name" value="Band 7/SPFH domain"/>
    <property type="match status" value="1"/>
</dbReference>
<evidence type="ECO:0000256" key="2">
    <source>
        <dbReference type="ARBA" id="ARBA00006971"/>
    </source>
</evidence>
<dbReference type="PANTHER" id="PTHR43327">
    <property type="entry name" value="STOMATIN-LIKE PROTEIN 2, MITOCHONDRIAL"/>
    <property type="match status" value="1"/>
</dbReference>
<sequence>MSTTTTHTPTTRRRQSDGLLMEALLHTLRNLTPIAQGLCLVLLAVYLFSGFRFIGPGRSALILRLGQLQPEVHGPGFLAAWPAPIDEVVLLETGAEHALLIDNWTSRGPRLENVTHLQQFTDAQIQSQLEATGTAPVPVEIAVAGDSLDPVTDGYSITGDLNILQGHFALRYRIADPHAFFHHGPAAVETLLKKLSLRAASRLLSESAIDDLVTSGREKLATAIRNELEAGIAHLKLGVSATALEIRELVPPRQVAAAFEDVTSARLFARTLEENAAEYRLKQLAIVRGQASAIQQRADSTARQSIAASQGESAAFTHLRAEYMRAPALVRTRLYNDTLDTVMQQVNSSTLLPPGATPPSVFLEPSASR</sequence>
<keyword evidence="10" id="KW-1185">Reference proteome</keyword>
<feature type="domain" description="Band 7" evidence="8">
    <location>
        <begin position="49"/>
        <end position="263"/>
    </location>
</feature>
<protein>
    <recommendedName>
        <fullName evidence="8">Band 7 domain-containing protein</fullName>
    </recommendedName>
</protein>
<evidence type="ECO:0000256" key="4">
    <source>
        <dbReference type="ARBA" id="ARBA00022989"/>
    </source>
</evidence>
<proteinExistence type="inferred from homology"/>
<dbReference type="Gene3D" id="3.30.479.30">
    <property type="entry name" value="Band 7 domain"/>
    <property type="match status" value="1"/>
</dbReference>
<feature type="transmembrane region" description="Helical" evidence="7">
    <location>
        <begin position="34"/>
        <end position="54"/>
    </location>
</feature>
<dbReference type="InterPro" id="IPR010201">
    <property type="entry name" value="HflK"/>
</dbReference>
<evidence type="ECO:0000259" key="8">
    <source>
        <dbReference type="SMART" id="SM00244"/>
    </source>
</evidence>
<dbReference type="InterPro" id="IPR050710">
    <property type="entry name" value="Band7/mec-2_domain"/>
</dbReference>
<dbReference type="InterPro" id="IPR036013">
    <property type="entry name" value="Band_7/SPFH_dom_sf"/>
</dbReference>
<keyword evidence="5 7" id="KW-0472">Membrane</keyword>
<dbReference type="KEGG" id="vbh:CMV30_11310"/>
<dbReference type="SMART" id="SM00244">
    <property type="entry name" value="PHB"/>
    <property type="match status" value="1"/>
</dbReference>
<dbReference type="AlphaFoldDB" id="A0A290Q7L8"/>
<keyword evidence="3 7" id="KW-0812">Transmembrane</keyword>
<evidence type="ECO:0000256" key="3">
    <source>
        <dbReference type="ARBA" id="ARBA00022692"/>
    </source>
</evidence>
<evidence type="ECO:0000313" key="9">
    <source>
        <dbReference type="EMBL" id="ATC64494.1"/>
    </source>
</evidence>
<evidence type="ECO:0000256" key="7">
    <source>
        <dbReference type="SAM" id="Phobius"/>
    </source>
</evidence>
<evidence type="ECO:0000256" key="1">
    <source>
        <dbReference type="ARBA" id="ARBA00004167"/>
    </source>
</evidence>
<comment type="similarity">
    <text evidence="2">Belongs to the band 7/mec-2 family. HflK subfamily.</text>
</comment>
<dbReference type="GO" id="GO:0016020">
    <property type="term" value="C:membrane"/>
    <property type="evidence" value="ECO:0007669"/>
    <property type="project" value="UniProtKB-SubCell"/>
</dbReference>
<name>A0A290Q7L8_9BACT</name>
<accession>A0A290Q7L8</accession>
<organism evidence="9 10">
    <name type="scientific">Nibricoccus aquaticus</name>
    <dbReference type="NCBI Taxonomy" id="2576891"/>
    <lineage>
        <taxon>Bacteria</taxon>
        <taxon>Pseudomonadati</taxon>
        <taxon>Verrucomicrobiota</taxon>
        <taxon>Opitutia</taxon>
        <taxon>Opitutales</taxon>
        <taxon>Opitutaceae</taxon>
        <taxon>Nibricoccus</taxon>
    </lineage>
</organism>
<evidence type="ECO:0000313" key="10">
    <source>
        <dbReference type="Proteomes" id="UP000217265"/>
    </source>
</evidence>
<dbReference type="PANTHER" id="PTHR43327:SF2">
    <property type="entry name" value="MODULATOR OF FTSH PROTEASE HFLK"/>
    <property type="match status" value="1"/>
</dbReference>
<dbReference type="RefSeq" id="WP_096056126.1">
    <property type="nucleotide sequence ID" value="NZ_CP023344.1"/>
</dbReference>
<reference evidence="9 10" key="1">
    <citation type="submission" date="2017-09" db="EMBL/GenBank/DDBJ databases">
        <title>Complete genome sequence of Verrucomicrobial strain HZ-65, isolated from freshwater.</title>
        <authorList>
            <person name="Choi A."/>
        </authorList>
    </citation>
    <scope>NUCLEOTIDE SEQUENCE [LARGE SCALE GENOMIC DNA]</scope>
    <source>
        <strain evidence="9 10">HZ-65</strain>
    </source>
</reference>
<keyword evidence="4 7" id="KW-1133">Transmembrane helix</keyword>
<dbReference type="EMBL" id="CP023344">
    <property type="protein sequence ID" value="ATC64494.1"/>
    <property type="molecule type" value="Genomic_DNA"/>
</dbReference>
<feature type="region of interest" description="Disordered" evidence="6">
    <location>
        <begin position="349"/>
        <end position="369"/>
    </location>
</feature>
<gene>
    <name evidence="9" type="ORF">CMV30_11310</name>
</gene>
<evidence type="ECO:0000256" key="5">
    <source>
        <dbReference type="ARBA" id="ARBA00023136"/>
    </source>
</evidence>
<evidence type="ECO:0000256" key="6">
    <source>
        <dbReference type="SAM" id="MobiDB-lite"/>
    </source>
</evidence>
<dbReference type="OrthoDB" id="9779595at2"/>
<dbReference type="InterPro" id="IPR001107">
    <property type="entry name" value="Band_7"/>
</dbReference>
<comment type="subcellular location">
    <subcellularLocation>
        <location evidence="1">Membrane</location>
        <topology evidence="1">Single-pass membrane protein</topology>
    </subcellularLocation>
</comment>
<dbReference type="Proteomes" id="UP000217265">
    <property type="component" value="Chromosome"/>
</dbReference>
<dbReference type="CDD" id="cd03404">
    <property type="entry name" value="SPFH_HflK"/>
    <property type="match status" value="1"/>
</dbReference>
<dbReference type="Pfam" id="PF01145">
    <property type="entry name" value="Band_7"/>
    <property type="match status" value="1"/>
</dbReference>